<protein>
    <submittedName>
        <fullName evidence="2">Unannotated protein</fullName>
    </submittedName>
</protein>
<organism evidence="2">
    <name type="scientific">freshwater metagenome</name>
    <dbReference type="NCBI Taxonomy" id="449393"/>
    <lineage>
        <taxon>unclassified sequences</taxon>
        <taxon>metagenomes</taxon>
        <taxon>ecological metagenomes</taxon>
    </lineage>
</organism>
<dbReference type="EMBL" id="CAEZUD010000058">
    <property type="protein sequence ID" value="CAB4596205.1"/>
    <property type="molecule type" value="Genomic_DNA"/>
</dbReference>
<dbReference type="AlphaFoldDB" id="A0A6J6GAN6"/>
<proteinExistence type="predicted"/>
<evidence type="ECO:0000313" key="2">
    <source>
        <dbReference type="EMBL" id="CAB4596205.1"/>
    </source>
</evidence>
<gene>
    <name evidence="1" type="ORF">UFOPK1380_00138</name>
    <name evidence="2" type="ORF">UFOPK1778_00981</name>
</gene>
<accession>A0A6J6GAN6</accession>
<evidence type="ECO:0000313" key="1">
    <source>
        <dbReference type="EMBL" id="CAB4529985.1"/>
    </source>
</evidence>
<sequence>MRKRDAFRKLPLVSDDAGNVESTLTLIPLMAVFLGVLQISSFALSHEISSNIVQGQISRASLLGNSFLSKMESIDSSLNIRRIELSGGGAILIKSIENIQFPLSPFSLGDNKFTVTGIAIDEN</sequence>
<dbReference type="EMBL" id="CAEZSC010000004">
    <property type="protein sequence ID" value="CAB4529985.1"/>
    <property type="molecule type" value="Genomic_DNA"/>
</dbReference>
<name>A0A6J6GAN6_9ZZZZ</name>
<reference evidence="2" key="1">
    <citation type="submission" date="2020-05" db="EMBL/GenBank/DDBJ databases">
        <authorList>
            <person name="Chiriac C."/>
            <person name="Salcher M."/>
            <person name="Ghai R."/>
            <person name="Kavagutti S V."/>
        </authorList>
    </citation>
    <scope>NUCLEOTIDE SEQUENCE</scope>
</reference>